<comment type="caution">
    <text evidence="2">The sequence shown here is derived from an EMBL/GenBank/DDBJ whole genome shotgun (WGS) entry which is preliminary data.</text>
</comment>
<feature type="signal peptide" evidence="1">
    <location>
        <begin position="1"/>
        <end position="18"/>
    </location>
</feature>
<organism evidence="2 3">
    <name type="scientific">Pontibacter aquaedesilientis</name>
    <dbReference type="NCBI Taxonomy" id="2766980"/>
    <lineage>
        <taxon>Bacteria</taxon>
        <taxon>Pseudomonadati</taxon>
        <taxon>Bacteroidota</taxon>
        <taxon>Cytophagia</taxon>
        <taxon>Cytophagales</taxon>
        <taxon>Hymenobacteraceae</taxon>
        <taxon>Pontibacter</taxon>
    </lineage>
</organism>
<evidence type="ECO:0000256" key="1">
    <source>
        <dbReference type="SAM" id="SignalP"/>
    </source>
</evidence>
<dbReference type="EMBL" id="JACXAJ010000014">
    <property type="protein sequence ID" value="MBD1399019.1"/>
    <property type="molecule type" value="Genomic_DNA"/>
</dbReference>
<protein>
    <submittedName>
        <fullName evidence="2">Uncharacterized protein</fullName>
    </submittedName>
</protein>
<keyword evidence="1" id="KW-0732">Signal</keyword>
<feature type="chain" id="PRO_5045321398" evidence="1">
    <location>
        <begin position="19"/>
        <end position="192"/>
    </location>
</feature>
<evidence type="ECO:0000313" key="3">
    <source>
        <dbReference type="Proteomes" id="UP000625551"/>
    </source>
</evidence>
<evidence type="ECO:0000313" key="2">
    <source>
        <dbReference type="EMBL" id="MBD1399019.1"/>
    </source>
</evidence>
<accession>A0ABR7XL41</accession>
<dbReference type="Proteomes" id="UP000625551">
    <property type="component" value="Unassembled WGS sequence"/>
</dbReference>
<keyword evidence="3" id="KW-1185">Reference proteome</keyword>
<reference evidence="2 3" key="1">
    <citation type="submission" date="2020-09" db="EMBL/GenBank/DDBJ databases">
        <title>Genome sequencing and assembly of Pontibacter sp.</title>
        <authorList>
            <person name="Chhetri G."/>
        </authorList>
    </citation>
    <scope>NUCLEOTIDE SEQUENCE [LARGE SCALE GENOMIC DNA]</scope>
    <source>
        <strain evidence="2 3">JH31</strain>
    </source>
</reference>
<gene>
    <name evidence="2" type="ORF">H9Q13_17755</name>
</gene>
<proteinExistence type="predicted"/>
<sequence length="192" mass="22414">MKILLLHILLLLSTCGYGQIPVIHSDSNQSNESTIYKNFEGKYDFLIAYTEESYWWSDRQFYQILALKDGQWNSITLASKKKKNGDFRKPTIKVNSYDKENAQLLLSQLDQLGFWTLNSDSLNITQRENPDSTVTAYTLSDAANYKFEIMTKEDYKIIEAYTPEHFLEKLPEIKSRQKFITGRDIFKKALKN</sequence>
<dbReference type="RefSeq" id="WP_191185147.1">
    <property type="nucleotide sequence ID" value="NZ_JACXAJ010000014.1"/>
</dbReference>
<name>A0ABR7XL41_9BACT</name>